<proteinExistence type="inferred from homology"/>
<dbReference type="AlphaFoldDB" id="A0A0V1BBN8"/>
<evidence type="ECO:0000256" key="2">
    <source>
        <dbReference type="ARBA" id="ARBA00004922"/>
    </source>
</evidence>
<reference evidence="13 14" key="1">
    <citation type="submission" date="2015-01" db="EMBL/GenBank/DDBJ databases">
        <title>Evolution of Trichinella species and genotypes.</title>
        <authorList>
            <person name="Korhonen P.K."/>
            <person name="Edoardo P."/>
            <person name="Giuseppe L.R."/>
            <person name="Gasser R.B."/>
        </authorList>
    </citation>
    <scope>NUCLEOTIDE SEQUENCE [LARGE SCALE GENOMIC DNA]</scope>
    <source>
        <strain evidence="13">ISS3</strain>
    </source>
</reference>
<dbReference type="GO" id="GO:0005794">
    <property type="term" value="C:Golgi apparatus"/>
    <property type="evidence" value="ECO:0007669"/>
    <property type="project" value="TreeGrafter"/>
</dbReference>
<dbReference type="PRINTS" id="PR02050">
    <property type="entry name" value="B14GALTRFASE"/>
</dbReference>
<dbReference type="InterPro" id="IPR003859">
    <property type="entry name" value="Galactosyl_T"/>
</dbReference>
<name>A0A0V1BBN8_TRISP</name>
<evidence type="ECO:0000313" key="13">
    <source>
        <dbReference type="EMBL" id="KRY34404.1"/>
    </source>
</evidence>
<organism evidence="13 14">
    <name type="scientific">Trichinella spiralis</name>
    <name type="common">Trichina worm</name>
    <dbReference type="NCBI Taxonomy" id="6334"/>
    <lineage>
        <taxon>Eukaryota</taxon>
        <taxon>Metazoa</taxon>
        <taxon>Ecdysozoa</taxon>
        <taxon>Nematoda</taxon>
        <taxon>Enoplea</taxon>
        <taxon>Dorylaimia</taxon>
        <taxon>Trichinellida</taxon>
        <taxon>Trichinellidae</taxon>
        <taxon>Trichinella</taxon>
    </lineage>
</organism>
<keyword evidence="6" id="KW-0812">Transmembrane</keyword>
<dbReference type="SUPFAM" id="SSF53448">
    <property type="entry name" value="Nucleotide-diphospho-sugar transferases"/>
    <property type="match status" value="1"/>
</dbReference>
<dbReference type="EMBL" id="JYDH01000068">
    <property type="protein sequence ID" value="KRY34404.1"/>
    <property type="molecule type" value="Genomic_DNA"/>
</dbReference>
<dbReference type="GO" id="GO:0008378">
    <property type="term" value="F:galactosyltransferase activity"/>
    <property type="evidence" value="ECO:0007669"/>
    <property type="project" value="TreeGrafter"/>
</dbReference>
<evidence type="ECO:0000256" key="10">
    <source>
        <dbReference type="ARBA" id="ARBA00023180"/>
    </source>
</evidence>
<dbReference type="UniPathway" id="UPA00378"/>
<comment type="caution">
    <text evidence="13">The sequence shown here is derived from an EMBL/GenBank/DDBJ whole genome shotgun (WGS) entry which is preliminary data.</text>
</comment>
<keyword evidence="7" id="KW-0735">Signal-anchor</keyword>
<keyword evidence="14" id="KW-1185">Reference proteome</keyword>
<dbReference type="EMBL" id="JYDH01000068">
    <property type="protein sequence ID" value="KRY34403.1"/>
    <property type="molecule type" value="Genomic_DNA"/>
</dbReference>
<evidence type="ECO:0000256" key="8">
    <source>
        <dbReference type="ARBA" id="ARBA00022989"/>
    </source>
</evidence>
<evidence type="ECO:0000259" key="12">
    <source>
        <dbReference type="Pfam" id="PF13733"/>
    </source>
</evidence>
<dbReference type="Pfam" id="PF13733">
    <property type="entry name" value="Glyco_transf_7N"/>
    <property type="match status" value="1"/>
</dbReference>
<comment type="pathway">
    <text evidence="2">Protein modification; protein glycosylation.</text>
</comment>
<dbReference type="CDD" id="cd00899">
    <property type="entry name" value="b4GalT"/>
    <property type="match status" value="1"/>
</dbReference>
<dbReference type="GO" id="GO:0033842">
    <property type="term" value="F:N-acetyl-beta-glucosaminyl-derivative 4-beta-N-acetylgalactosaminyltransferase activity"/>
    <property type="evidence" value="ECO:0007669"/>
    <property type="project" value="TreeGrafter"/>
</dbReference>
<evidence type="ECO:0000256" key="1">
    <source>
        <dbReference type="ARBA" id="ARBA00004606"/>
    </source>
</evidence>
<dbReference type="InParanoid" id="A0A0V1BBN8"/>
<feature type="domain" description="Galactosyltransferase N-terminal" evidence="12">
    <location>
        <begin position="451"/>
        <end position="576"/>
    </location>
</feature>
<evidence type="ECO:0000256" key="6">
    <source>
        <dbReference type="ARBA" id="ARBA00022692"/>
    </source>
</evidence>
<accession>A0A0V1BBN8</accession>
<dbReference type="GO" id="GO:0005975">
    <property type="term" value="P:carbohydrate metabolic process"/>
    <property type="evidence" value="ECO:0007669"/>
    <property type="project" value="InterPro"/>
</dbReference>
<dbReference type="PANTHER" id="PTHR19300:SF57">
    <property type="entry name" value="BETA-1,4-N-ACETYLGALACTOSAMINYLTRANSFERASE"/>
    <property type="match status" value="1"/>
</dbReference>
<evidence type="ECO:0000256" key="9">
    <source>
        <dbReference type="ARBA" id="ARBA00023136"/>
    </source>
</evidence>
<comment type="subcellular location">
    <subcellularLocation>
        <location evidence="1">Membrane</location>
        <topology evidence="1">Single-pass type II membrane protein</topology>
    </subcellularLocation>
</comment>
<dbReference type="InterPro" id="IPR027995">
    <property type="entry name" value="Galactosyl_T_N"/>
</dbReference>
<evidence type="ECO:0000256" key="7">
    <source>
        <dbReference type="ARBA" id="ARBA00022968"/>
    </source>
</evidence>
<dbReference type="GO" id="GO:0016020">
    <property type="term" value="C:membrane"/>
    <property type="evidence" value="ECO:0007669"/>
    <property type="project" value="UniProtKB-SubCell"/>
</dbReference>
<keyword evidence="8" id="KW-1133">Transmembrane helix</keyword>
<dbReference type="Gene3D" id="3.90.550.10">
    <property type="entry name" value="Spore Coat Polysaccharide Biosynthesis Protein SpsA, Chain A"/>
    <property type="match status" value="1"/>
</dbReference>
<evidence type="ECO:0000259" key="11">
    <source>
        <dbReference type="Pfam" id="PF02709"/>
    </source>
</evidence>
<evidence type="ECO:0000256" key="3">
    <source>
        <dbReference type="ARBA" id="ARBA00005735"/>
    </source>
</evidence>
<keyword evidence="10" id="KW-0325">Glycoprotein</keyword>
<keyword evidence="5 13" id="KW-0808">Transferase</keyword>
<dbReference type="InterPro" id="IPR029044">
    <property type="entry name" value="Nucleotide-diphossugar_trans"/>
</dbReference>
<comment type="similarity">
    <text evidence="3">Belongs to the glycosyltransferase 7 family.</text>
</comment>
<keyword evidence="4" id="KW-0328">Glycosyltransferase</keyword>
<dbReference type="STRING" id="6334.A0A0V1BBN8"/>
<dbReference type="PANTHER" id="PTHR19300">
    <property type="entry name" value="BETA-1,4-GALACTOSYLTRANSFERASE"/>
    <property type="match status" value="1"/>
</dbReference>
<gene>
    <name evidence="13" type="primary">bre-4</name>
    <name evidence="13" type="ORF">T01_9635</name>
</gene>
<feature type="domain" description="Galactosyltransferase C-terminal" evidence="11">
    <location>
        <begin position="581"/>
        <end position="657"/>
    </location>
</feature>
<keyword evidence="9" id="KW-0472">Membrane</keyword>
<evidence type="ECO:0000256" key="5">
    <source>
        <dbReference type="ARBA" id="ARBA00022679"/>
    </source>
</evidence>
<evidence type="ECO:0000313" key="14">
    <source>
        <dbReference type="Proteomes" id="UP000054776"/>
    </source>
</evidence>
<protein>
    <submittedName>
        <fullName evidence="13">Beta-1,4-N-acetylgalactosaminyltransferase bre-4</fullName>
    </submittedName>
</protein>
<sequence>MSDSKIAHSLNGFFKLAADRVQWSIRILLAVVEMQLCQQSRPGISSAVVKRRSAIINLFSIAIFQIPCGISIKVNVYSRTENDDSSSDESLEEAAALMKRGKKKYFERRSADWKGKNAQLPVEASHVKRVGFKFLLQRRTSIATSPAMLYVSEKAGDCCTLERNVAFKQTANKNEIPPNDGDSDSLEISGAVGLGHLTNCCSKTALTELSIDVRFFRLRPWALIFSTGFWLQTELSASSSHFCSNGFNLHMFLKLSCKASNRHIVVWLNTLPYSVPRARPTSAWVKPSLIRRCLNCLANASKLLTSICPSSPQLISVGCTHEPNSPAANGRQGRRPAYVSTKPNRRVSNGTTVYCLFISTIDDGLEPAIQIFAFVMLLIFSLCSLRYGLVSDMYDVRSETIRRLTDYLTHARVNGVICRPYFLDEDAYVVNSLLVQNVFYSKFSQFGFTRKLDGLFKVNLSSPTFEELQRKFQEVSDGGLYVPRNCTSVDDVAIIIPYRDRERHLRTLLLNLHSFLIRQQLYYKIFIIEEVKRQTFNRGKLMNVGFLEAMRLHNWTCFVFHDVDLLPENDLNSYSCLDTPRHLSVAVDKFNYRLPYASIFGGVTALTAEQFRRINGFSNEYWGWGGEDDDFYIRVNLKKYMVHRHSEQIGRYKMIKHSSESLNEANPCRHGLLRETSKRWRMDGLNSIRYAILNITEHQLFTRILVDLREVVLRNGTRRICKVIICRSAHQLYLEEFIIIDLLWPRTCGETYEIGRRQIRASYKPPPRGSKHENVKYLCTTNDPVIMPMNLCFRCRRKRAVS</sequence>
<evidence type="ECO:0000256" key="4">
    <source>
        <dbReference type="ARBA" id="ARBA00022676"/>
    </source>
</evidence>
<dbReference type="InterPro" id="IPR027791">
    <property type="entry name" value="Galactosyl_T_C"/>
</dbReference>
<dbReference type="Proteomes" id="UP000054776">
    <property type="component" value="Unassembled WGS sequence"/>
</dbReference>
<dbReference type="Pfam" id="PF02709">
    <property type="entry name" value="Glyco_transf_7C"/>
    <property type="match status" value="1"/>
</dbReference>
<dbReference type="GO" id="GO:0006688">
    <property type="term" value="P:glycosphingolipid biosynthetic process"/>
    <property type="evidence" value="ECO:0007669"/>
    <property type="project" value="TreeGrafter"/>
</dbReference>
<dbReference type="OrthoDB" id="10038994at2759"/>